<dbReference type="Proteomes" id="UP000264056">
    <property type="component" value="Unassembled WGS sequence"/>
</dbReference>
<dbReference type="GO" id="GO:0003677">
    <property type="term" value="F:DNA binding"/>
    <property type="evidence" value="ECO:0007669"/>
    <property type="project" value="UniProtKB-KW"/>
</dbReference>
<dbReference type="Pfam" id="PF04545">
    <property type="entry name" value="Sigma70_r4"/>
    <property type="match status" value="1"/>
</dbReference>
<keyword evidence="3" id="KW-0238">DNA-binding</keyword>
<evidence type="ECO:0000313" key="9">
    <source>
        <dbReference type="Proteomes" id="UP000246115"/>
    </source>
</evidence>
<protein>
    <submittedName>
        <fullName evidence="8">Sugar-binding transcriptional regulator</fullName>
    </submittedName>
</protein>
<reference evidence="9" key="3">
    <citation type="submission" date="2018-08" db="EMBL/GenBank/DDBJ databases">
        <title>Streptococcus chenjunshii sp. nov., isolated from stools sample of the Tibetan antelope in the Qinghai-Tibet plateau, China.</title>
        <authorList>
            <person name="Tian Z."/>
        </authorList>
    </citation>
    <scope>NUCLEOTIDE SEQUENCE [LARGE SCALE GENOMIC DNA]</scope>
    <source>
        <strain evidence="9">Z15</strain>
    </source>
</reference>
<evidence type="ECO:0000313" key="7">
    <source>
        <dbReference type="EMBL" id="RFU51338.1"/>
    </source>
</evidence>
<evidence type="ECO:0000259" key="5">
    <source>
        <dbReference type="PROSITE" id="PS50943"/>
    </source>
</evidence>
<organism evidence="8 10">
    <name type="scientific">Streptococcus chenjunshii</name>
    <dbReference type="NCBI Taxonomy" id="2173853"/>
    <lineage>
        <taxon>Bacteria</taxon>
        <taxon>Bacillati</taxon>
        <taxon>Bacillota</taxon>
        <taxon>Bacilli</taxon>
        <taxon>Lactobacillales</taxon>
        <taxon>Streptococcaceae</taxon>
        <taxon>Streptococcus</taxon>
    </lineage>
</organism>
<dbReference type="PANTHER" id="PTHR34294:SF12">
    <property type="entry name" value="SUGAR-BINDING TRANSCRIPTIONAL REGULATOR"/>
    <property type="match status" value="1"/>
</dbReference>
<dbReference type="InterPro" id="IPR007324">
    <property type="entry name" value="Sugar-bd_dom_put"/>
</dbReference>
<reference evidence="8 10" key="2">
    <citation type="submission" date="2018-08" db="EMBL/GenBank/DDBJ databases">
        <title>Draft genome of Streptococcus sp. nov. Z1.</title>
        <authorList>
            <person name="Tian Z."/>
        </authorList>
    </citation>
    <scope>NUCLEOTIDE SEQUENCE [LARGE SCALE GENOMIC DNA]</scope>
    <source>
        <strain evidence="8">Z1</strain>
        <strain evidence="10">Z1(2018)</strain>
    </source>
</reference>
<sequence>MDNYTEKDYVKVAVMYYDEGMTQAEIAKKIGVSRSLVSKMLIDAREAKIVEVFINSPSVFTTKLERELEETYGLKDAVVVDTVGLTAVEVKRKVSRSAAKYLEAYLKKHPELKRLGISWGETLRHAIDYFPYTNHSQLHIYPLIGGMGNEHFYLHSNQIVQTLAQRMRAEAHYLYVPAMVSSAALKKELERDATISSVLNESKQVDLALLGMAPLEEGSTMTVTGYIKLEDIKRFKSLGIIGDINSQFFDAKGASALEVNQRVMGLNLEELRQIPTRLVLAYGEKKAGAVRVGLEHHMLDILITTDATAQAILAHA</sequence>
<dbReference type="InterPro" id="IPR007630">
    <property type="entry name" value="RNA_pol_sigma70_r4"/>
</dbReference>
<accession>A0A372KQ76</accession>
<evidence type="ECO:0000313" key="8">
    <source>
        <dbReference type="EMBL" id="RFU53788.1"/>
    </source>
</evidence>
<dbReference type="EMBL" id="CP031733">
    <property type="protein sequence ID" value="AXQ77827.1"/>
    <property type="molecule type" value="Genomic_DNA"/>
</dbReference>
<dbReference type="PROSITE" id="PS50943">
    <property type="entry name" value="HTH_CROC1"/>
    <property type="match status" value="1"/>
</dbReference>
<dbReference type="InterPro" id="IPR009057">
    <property type="entry name" value="Homeodomain-like_sf"/>
</dbReference>
<dbReference type="OrthoDB" id="58802at2"/>
<evidence type="ECO:0000313" key="10">
    <source>
        <dbReference type="Proteomes" id="UP000262901"/>
    </source>
</evidence>
<dbReference type="AlphaFoldDB" id="A0A372KQ76"/>
<name>A0A372KQ76_9STRE</name>
<dbReference type="InterPro" id="IPR037171">
    <property type="entry name" value="NagB/RpiA_transferase-like"/>
</dbReference>
<dbReference type="SUPFAM" id="SSF100950">
    <property type="entry name" value="NagB/RpiA/CoA transferase-like"/>
    <property type="match status" value="1"/>
</dbReference>
<dbReference type="InterPro" id="IPR001387">
    <property type="entry name" value="Cro/C1-type_HTH"/>
</dbReference>
<keyword evidence="2" id="KW-0805">Transcription regulation</keyword>
<comment type="similarity">
    <text evidence="1">Belongs to the SorC transcriptional regulatory family.</text>
</comment>
<evidence type="ECO:0000313" key="6">
    <source>
        <dbReference type="EMBL" id="AXQ77827.1"/>
    </source>
</evidence>
<dbReference type="GO" id="GO:0003700">
    <property type="term" value="F:DNA-binding transcription factor activity"/>
    <property type="evidence" value="ECO:0007669"/>
    <property type="project" value="InterPro"/>
</dbReference>
<dbReference type="EMBL" id="QVQZ01000003">
    <property type="protein sequence ID" value="RFU53788.1"/>
    <property type="molecule type" value="Genomic_DNA"/>
</dbReference>
<evidence type="ECO:0000256" key="4">
    <source>
        <dbReference type="ARBA" id="ARBA00023163"/>
    </source>
</evidence>
<reference evidence="7 11" key="1">
    <citation type="submission" date="2018-08" db="EMBL/GenBank/DDBJ databases">
        <title>Draft genome of Streptococcus sp .nov. Z2.</title>
        <authorList>
            <person name="Tian Z."/>
        </authorList>
    </citation>
    <scope>NUCLEOTIDE SEQUENCE [LARGE SCALE GENOMIC DNA]</scope>
    <source>
        <strain evidence="7 11">Z2</strain>
    </source>
</reference>
<accession>A0A346N9Y2</accession>
<dbReference type="GO" id="GO:0006352">
    <property type="term" value="P:DNA-templated transcription initiation"/>
    <property type="evidence" value="ECO:0007669"/>
    <property type="project" value="InterPro"/>
</dbReference>
<evidence type="ECO:0000256" key="1">
    <source>
        <dbReference type="ARBA" id="ARBA00010466"/>
    </source>
</evidence>
<feature type="domain" description="HTH cro/C1-type" evidence="5">
    <location>
        <begin position="20"/>
        <end position="40"/>
    </location>
</feature>
<keyword evidence="11" id="KW-1185">Reference proteome</keyword>
<dbReference type="PANTHER" id="PTHR34294">
    <property type="entry name" value="TRANSCRIPTIONAL REGULATOR-RELATED"/>
    <property type="match status" value="1"/>
</dbReference>
<dbReference type="GO" id="GO:0030246">
    <property type="term" value="F:carbohydrate binding"/>
    <property type="evidence" value="ECO:0007669"/>
    <property type="project" value="InterPro"/>
</dbReference>
<dbReference type="SUPFAM" id="SSF46689">
    <property type="entry name" value="Homeodomain-like"/>
    <property type="match status" value="1"/>
</dbReference>
<gene>
    <name evidence="6" type="ORF">DDV21_001450</name>
    <name evidence="7" type="ORF">DDV22_04105</name>
    <name evidence="8" type="ORF">DDV23_02645</name>
</gene>
<evidence type="ECO:0000256" key="2">
    <source>
        <dbReference type="ARBA" id="ARBA00023015"/>
    </source>
</evidence>
<dbReference type="EMBL" id="QVQY01000007">
    <property type="protein sequence ID" value="RFU51338.1"/>
    <property type="molecule type" value="Genomic_DNA"/>
</dbReference>
<dbReference type="Proteomes" id="UP000246115">
    <property type="component" value="Chromosome"/>
</dbReference>
<dbReference type="InterPro" id="IPR051054">
    <property type="entry name" value="SorC_transcr_regulators"/>
</dbReference>
<dbReference type="KEGG" id="schj:DDV21_001450"/>
<dbReference type="Proteomes" id="UP000262901">
    <property type="component" value="Unassembled WGS sequence"/>
</dbReference>
<proteinExistence type="inferred from homology"/>
<evidence type="ECO:0000256" key="3">
    <source>
        <dbReference type="ARBA" id="ARBA00023125"/>
    </source>
</evidence>
<reference evidence="6" key="4">
    <citation type="journal article" date="2019" name="Int. J. Syst. Evol. Microbiol.">
        <title>Streptococcus chenjunshii sp. nov. isolated from feces of Tibetan antelopes.</title>
        <authorList>
            <person name="Tian Z."/>
            <person name="Lu S."/>
            <person name="Jin D."/>
            <person name="Yang J."/>
            <person name="Pu J."/>
            <person name="Lai X.H."/>
            <person name="Bai X.N."/>
            <person name="Wu X.M."/>
            <person name="Li J."/>
            <person name="Wang S."/>
            <person name="Xu J."/>
        </authorList>
    </citation>
    <scope>NUCLEOTIDE SEQUENCE</scope>
    <source>
        <strain evidence="6">Z15</strain>
    </source>
</reference>
<evidence type="ECO:0000313" key="11">
    <source>
        <dbReference type="Proteomes" id="UP000264056"/>
    </source>
</evidence>
<keyword evidence="4" id="KW-0804">Transcription</keyword>
<dbReference type="Pfam" id="PF04198">
    <property type="entry name" value="Sugar-bind"/>
    <property type="match status" value="1"/>
</dbReference>
<dbReference type="Gene3D" id="1.10.10.60">
    <property type="entry name" value="Homeodomain-like"/>
    <property type="match status" value="1"/>
</dbReference>
<dbReference type="Gene3D" id="3.40.50.1360">
    <property type="match status" value="1"/>
</dbReference>